<organism evidence="1">
    <name type="scientific">Arundo donax</name>
    <name type="common">Giant reed</name>
    <name type="synonym">Donax arundinaceus</name>
    <dbReference type="NCBI Taxonomy" id="35708"/>
    <lineage>
        <taxon>Eukaryota</taxon>
        <taxon>Viridiplantae</taxon>
        <taxon>Streptophyta</taxon>
        <taxon>Embryophyta</taxon>
        <taxon>Tracheophyta</taxon>
        <taxon>Spermatophyta</taxon>
        <taxon>Magnoliopsida</taxon>
        <taxon>Liliopsida</taxon>
        <taxon>Poales</taxon>
        <taxon>Poaceae</taxon>
        <taxon>PACMAD clade</taxon>
        <taxon>Arundinoideae</taxon>
        <taxon>Arundineae</taxon>
        <taxon>Arundo</taxon>
    </lineage>
</organism>
<accession>A0A0A9HDT3</accession>
<protein>
    <submittedName>
        <fullName evidence="1">Myb8</fullName>
    </submittedName>
</protein>
<dbReference type="AlphaFoldDB" id="A0A0A9HDT3"/>
<sequence>MLVLEPPRLARRRGVHLRRWLAPLYCFVPCSRLVTIA</sequence>
<name>A0A0A9HDT3_ARUDO</name>
<reference evidence="1" key="1">
    <citation type="submission" date="2014-09" db="EMBL/GenBank/DDBJ databases">
        <authorList>
            <person name="Magalhaes I.L.F."/>
            <person name="Oliveira U."/>
            <person name="Santos F.R."/>
            <person name="Vidigal T.H.D.A."/>
            <person name="Brescovit A.D."/>
            <person name="Santos A.J."/>
        </authorList>
    </citation>
    <scope>NUCLEOTIDE SEQUENCE</scope>
    <source>
        <tissue evidence="1">Shoot tissue taken approximately 20 cm above the soil surface</tissue>
    </source>
</reference>
<evidence type="ECO:0000313" key="1">
    <source>
        <dbReference type="EMBL" id="JAE33974.1"/>
    </source>
</evidence>
<dbReference type="EMBL" id="GBRH01163922">
    <property type="protein sequence ID" value="JAE33974.1"/>
    <property type="molecule type" value="Transcribed_RNA"/>
</dbReference>
<proteinExistence type="predicted"/>
<reference evidence="1" key="2">
    <citation type="journal article" date="2015" name="Data Brief">
        <title>Shoot transcriptome of the giant reed, Arundo donax.</title>
        <authorList>
            <person name="Barrero R.A."/>
            <person name="Guerrero F.D."/>
            <person name="Moolhuijzen P."/>
            <person name="Goolsby J.A."/>
            <person name="Tidwell J."/>
            <person name="Bellgard S.E."/>
            <person name="Bellgard M.I."/>
        </authorList>
    </citation>
    <scope>NUCLEOTIDE SEQUENCE</scope>
    <source>
        <tissue evidence="1">Shoot tissue taken approximately 20 cm above the soil surface</tissue>
    </source>
</reference>